<dbReference type="Gene3D" id="2.50.20.20">
    <property type="match status" value="1"/>
</dbReference>
<name>A0ABR9L608_9PSEU</name>
<comment type="caution">
    <text evidence="1">The sequence shown here is derived from an EMBL/GenBank/DDBJ whole genome shotgun (WGS) entry which is preliminary data.</text>
</comment>
<evidence type="ECO:0008006" key="3">
    <source>
        <dbReference type="Google" id="ProtNLM"/>
    </source>
</evidence>
<dbReference type="SUPFAM" id="SSF89392">
    <property type="entry name" value="Prokaryotic lipoproteins and lipoprotein localization factors"/>
    <property type="match status" value="1"/>
</dbReference>
<dbReference type="EMBL" id="JADBEJ010000004">
    <property type="protein sequence ID" value="MBE1575985.1"/>
    <property type="molecule type" value="Genomic_DNA"/>
</dbReference>
<keyword evidence="2" id="KW-1185">Reference proteome</keyword>
<proteinExistence type="predicted"/>
<accession>A0ABR9L608</accession>
<dbReference type="RefSeq" id="WP_318780604.1">
    <property type="nucleotide sequence ID" value="NZ_JADBEJ010000004.1"/>
</dbReference>
<evidence type="ECO:0000313" key="1">
    <source>
        <dbReference type="EMBL" id="MBE1575985.1"/>
    </source>
</evidence>
<dbReference type="InterPro" id="IPR029046">
    <property type="entry name" value="LolA/LolB/LppX"/>
</dbReference>
<gene>
    <name evidence="1" type="ORF">H4W30_003032</name>
</gene>
<reference evidence="1 2" key="1">
    <citation type="submission" date="2020-10" db="EMBL/GenBank/DDBJ databases">
        <title>Sequencing the genomes of 1000 actinobacteria strains.</title>
        <authorList>
            <person name="Klenk H.-P."/>
        </authorList>
    </citation>
    <scope>NUCLEOTIDE SEQUENCE [LARGE SCALE GENOMIC DNA]</scope>
    <source>
        <strain evidence="1 2">DSM 46661</strain>
    </source>
</reference>
<sequence length="284" mass="30629">MAAALTLVVTGCGTRPGVTAENTNGAGELALATPFTDALGLVEAAKQGTQKAKSSKTTIDGMMGTSKVTGTVVGFYDGPASKIEANMTFDGQTAGLRLVDQTLFVKLPAEEKARLKTDKTWGKLPLNSEDPGEKAAGKAMLRSLEMGDPAKQLEMVEKTGRVIRSEQIRLDGVPVNHYFVEFDVRKQIDLFLGDDLPADQRAEVEKRFEGKDLRVPAELWLNAEQLPLKMTMDMTSFMKSAGGSQTGEAKSTYTYSDWGTPVEVTPPPAAEVGDYAEMMQRAGR</sequence>
<protein>
    <recommendedName>
        <fullName evidence="3">Lipoprotein</fullName>
    </recommendedName>
</protein>
<evidence type="ECO:0000313" key="2">
    <source>
        <dbReference type="Proteomes" id="UP000656548"/>
    </source>
</evidence>
<organism evidence="1 2">
    <name type="scientific">Amycolatopsis roodepoortensis</name>
    <dbReference type="NCBI Taxonomy" id="700274"/>
    <lineage>
        <taxon>Bacteria</taxon>
        <taxon>Bacillati</taxon>
        <taxon>Actinomycetota</taxon>
        <taxon>Actinomycetes</taxon>
        <taxon>Pseudonocardiales</taxon>
        <taxon>Pseudonocardiaceae</taxon>
        <taxon>Amycolatopsis</taxon>
    </lineage>
</organism>
<dbReference type="Proteomes" id="UP000656548">
    <property type="component" value="Unassembled WGS sequence"/>
</dbReference>